<name>A0A2R4MJ29_9HYPH</name>
<keyword evidence="2" id="KW-1185">Reference proteome</keyword>
<gene>
    <name evidence="1" type="ORF">MXMO3_03494</name>
</gene>
<dbReference type="EMBL" id="CP021331">
    <property type="protein sequence ID" value="AVX05997.1"/>
    <property type="molecule type" value="Genomic_DNA"/>
</dbReference>
<dbReference type="Proteomes" id="UP000258927">
    <property type="component" value="Plasmid pHL2708X3"/>
</dbReference>
<dbReference type="Pfam" id="PF13730">
    <property type="entry name" value="HTH_36"/>
    <property type="match status" value="1"/>
</dbReference>
<proteinExistence type="predicted"/>
<dbReference type="AlphaFoldDB" id="A0A2R4MJ29"/>
<dbReference type="Gene3D" id="1.10.10.10">
    <property type="entry name" value="Winged helix-like DNA-binding domain superfamily/Winged helix DNA-binding domain"/>
    <property type="match status" value="1"/>
</dbReference>
<evidence type="ECO:0000313" key="1">
    <source>
        <dbReference type="EMBL" id="AVX05997.1"/>
    </source>
</evidence>
<dbReference type="RefSeq" id="WP_245985874.1">
    <property type="nucleotide sequence ID" value="NZ_CP021331.1"/>
</dbReference>
<keyword evidence="1" id="KW-0614">Plasmid</keyword>
<geneLocation type="plasmid" evidence="2">
    <name>phl2708x3</name>
</geneLocation>
<sequence length="284" mass="32217">MRPYPSTIAPNYKSAIKETPSPVLPGQDLLSSLESSYEAAKRRIKTRFTQSQMAKMGYKKPQFGSRAYMEFMGKGVISPEEAQADALLAELRAERTGQRKDAMLDEAADFYLKPSFPVRRNTPLRWARQEPIASDQYAPNMATTAARDERLTPNAKALLQIIHARCATEGITETTKATLANIMNRSTRTIQRYIADLVQFGYLICHTKRNGRGLYVGLVMRVAEKTKPFYHDLKRTADLIAPLLKPGRSETDQRIEVLEETSLSPKKRFKFNKRADILSDDIFH</sequence>
<dbReference type="InterPro" id="IPR036388">
    <property type="entry name" value="WH-like_DNA-bd_sf"/>
</dbReference>
<accession>A0A2R4MJ29</accession>
<reference evidence="1 2" key="1">
    <citation type="submission" date="2017-05" db="EMBL/GenBank/DDBJ databases">
        <title>Genome Analysis of Maritalea myrionectae HL2708#5.</title>
        <authorList>
            <consortium name="Cotde Inc.-PKNU"/>
            <person name="Jang D."/>
            <person name="Oh H.-M."/>
        </authorList>
    </citation>
    <scope>NUCLEOTIDE SEQUENCE [LARGE SCALE GENOMIC DNA]</scope>
    <source>
        <strain evidence="1 2">HL2708#5</strain>
        <plasmid evidence="2">phl2708x3</plasmid>
    </source>
</reference>
<organism evidence="1 2">
    <name type="scientific">Maritalea myrionectae</name>
    <dbReference type="NCBI Taxonomy" id="454601"/>
    <lineage>
        <taxon>Bacteria</taxon>
        <taxon>Pseudomonadati</taxon>
        <taxon>Pseudomonadota</taxon>
        <taxon>Alphaproteobacteria</taxon>
        <taxon>Hyphomicrobiales</taxon>
        <taxon>Devosiaceae</taxon>
        <taxon>Maritalea</taxon>
    </lineage>
</organism>
<evidence type="ECO:0000313" key="2">
    <source>
        <dbReference type="Proteomes" id="UP000258927"/>
    </source>
</evidence>
<dbReference type="KEGG" id="mmyr:MXMO3_03494"/>
<protein>
    <submittedName>
        <fullName evidence="1">Uncharacterized protein</fullName>
    </submittedName>
</protein>